<evidence type="ECO:0000256" key="2">
    <source>
        <dbReference type="ARBA" id="ARBA00023276"/>
    </source>
</evidence>
<accession>A0ABS9BHC7</accession>
<feature type="signal peptide" evidence="3">
    <location>
        <begin position="1"/>
        <end position="22"/>
    </location>
</feature>
<dbReference type="Gene3D" id="2.130.10.10">
    <property type="entry name" value="YVTN repeat-like/Quinoprotein amine dehydrogenase"/>
    <property type="match status" value="2"/>
</dbReference>
<evidence type="ECO:0000259" key="4">
    <source>
        <dbReference type="Pfam" id="PF14870"/>
    </source>
</evidence>
<dbReference type="Proteomes" id="UP001200145">
    <property type="component" value="Unassembled WGS sequence"/>
</dbReference>
<protein>
    <submittedName>
        <fullName evidence="5">YCF48-related protein</fullName>
    </submittedName>
</protein>
<dbReference type="InterPro" id="IPR028203">
    <property type="entry name" value="PSII_CF48-like_dom"/>
</dbReference>
<keyword evidence="1" id="KW-0602">Photosynthesis</keyword>
<dbReference type="PANTHER" id="PTHR47199:SF2">
    <property type="entry name" value="PHOTOSYSTEM II STABILITY_ASSEMBLY FACTOR HCF136, CHLOROPLASTIC"/>
    <property type="match status" value="1"/>
</dbReference>
<dbReference type="SUPFAM" id="SSF50939">
    <property type="entry name" value="Sialidases"/>
    <property type="match status" value="1"/>
</dbReference>
<feature type="domain" description="Photosynthesis system II assembly factor Ycf48/Hcf136-like" evidence="4">
    <location>
        <begin position="69"/>
        <end position="161"/>
    </location>
</feature>
<evidence type="ECO:0000256" key="3">
    <source>
        <dbReference type="SAM" id="SignalP"/>
    </source>
</evidence>
<keyword evidence="3" id="KW-0732">Signal</keyword>
<feature type="chain" id="PRO_5045129949" evidence="3">
    <location>
        <begin position="23"/>
        <end position="340"/>
    </location>
</feature>
<proteinExistence type="predicted"/>
<comment type="caution">
    <text evidence="5">The sequence shown here is derived from an EMBL/GenBank/DDBJ whole genome shotgun (WGS) entry which is preliminary data.</text>
</comment>
<evidence type="ECO:0000256" key="1">
    <source>
        <dbReference type="ARBA" id="ARBA00022531"/>
    </source>
</evidence>
<dbReference type="Pfam" id="PF14870">
    <property type="entry name" value="PSII_BNR"/>
    <property type="match status" value="1"/>
</dbReference>
<keyword evidence="2" id="KW-0604">Photosystem II</keyword>
<gene>
    <name evidence="5" type="ORF">L0U88_10740</name>
</gene>
<evidence type="ECO:0000313" key="5">
    <source>
        <dbReference type="EMBL" id="MCF1715101.1"/>
    </source>
</evidence>
<evidence type="ECO:0000313" key="6">
    <source>
        <dbReference type="Proteomes" id="UP001200145"/>
    </source>
</evidence>
<dbReference type="RefSeq" id="WP_234866051.1">
    <property type="nucleotide sequence ID" value="NZ_JAKEVY010000002.1"/>
</dbReference>
<name>A0ABS9BHC7_9BACT</name>
<sequence length="340" mass="36926">MRKTVFQLIGMLSFVLLLQDVAAQKIQELPGKEGISFRGLSVVNDRLLWVSGNKGTVGRSTDGGKSFQWMTVKGHEKRDFRDIEAFDAVTAVILAVDSPGLILRTFDGGESWQEVYRDNRSGIFLDALHFRNKDEGMAVGDPIDGKILLLRTADGGRSWQPYPTAYPAPMEGEAFFAASGGNIVTLKKAETIFVSGGKQSRVFYAGQAFELPLKQGETSTGANAIALKHPNRKRGGRHWVVVGGDFAKDKERTGNICFTRDGGASWQQAAAPPQGYRSGISYVRGNQLIACGTSGVDWSRDGGRTWSLISPVGYHVVQKAKDGRAVYLAGGNGRIGKLIR</sequence>
<keyword evidence="6" id="KW-1185">Reference proteome</keyword>
<dbReference type="PANTHER" id="PTHR47199">
    <property type="entry name" value="PHOTOSYSTEM II STABILITY/ASSEMBLY FACTOR HCF136, CHLOROPLASTIC"/>
    <property type="match status" value="1"/>
</dbReference>
<dbReference type="InterPro" id="IPR036278">
    <property type="entry name" value="Sialidase_sf"/>
</dbReference>
<dbReference type="InterPro" id="IPR015943">
    <property type="entry name" value="WD40/YVTN_repeat-like_dom_sf"/>
</dbReference>
<organism evidence="5 6">
    <name type="scientific">Flavihumibacter fluminis</name>
    <dbReference type="NCBI Taxonomy" id="2909236"/>
    <lineage>
        <taxon>Bacteria</taxon>
        <taxon>Pseudomonadati</taxon>
        <taxon>Bacteroidota</taxon>
        <taxon>Chitinophagia</taxon>
        <taxon>Chitinophagales</taxon>
        <taxon>Chitinophagaceae</taxon>
        <taxon>Flavihumibacter</taxon>
    </lineage>
</organism>
<reference evidence="5 6" key="1">
    <citation type="submission" date="2022-01" db="EMBL/GenBank/DDBJ databases">
        <title>Flavihumibacter sp. nov., isolated from sediment of a river.</title>
        <authorList>
            <person name="Liu H."/>
        </authorList>
    </citation>
    <scope>NUCLEOTIDE SEQUENCE [LARGE SCALE GENOMIC DNA]</scope>
    <source>
        <strain evidence="5 6">RY-1</strain>
    </source>
</reference>
<dbReference type="EMBL" id="JAKEVY010000002">
    <property type="protein sequence ID" value="MCF1715101.1"/>
    <property type="molecule type" value="Genomic_DNA"/>
</dbReference>